<organism evidence="1">
    <name type="scientific">Arundo donax</name>
    <name type="common">Giant reed</name>
    <name type="synonym">Donax arundinaceus</name>
    <dbReference type="NCBI Taxonomy" id="35708"/>
    <lineage>
        <taxon>Eukaryota</taxon>
        <taxon>Viridiplantae</taxon>
        <taxon>Streptophyta</taxon>
        <taxon>Embryophyta</taxon>
        <taxon>Tracheophyta</taxon>
        <taxon>Spermatophyta</taxon>
        <taxon>Magnoliopsida</taxon>
        <taxon>Liliopsida</taxon>
        <taxon>Poales</taxon>
        <taxon>Poaceae</taxon>
        <taxon>PACMAD clade</taxon>
        <taxon>Arundinoideae</taxon>
        <taxon>Arundineae</taxon>
        <taxon>Arundo</taxon>
    </lineage>
</organism>
<reference evidence="1" key="1">
    <citation type="submission" date="2014-09" db="EMBL/GenBank/DDBJ databases">
        <authorList>
            <person name="Magalhaes I.L.F."/>
            <person name="Oliveira U."/>
            <person name="Santos F.R."/>
            <person name="Vidigal T.H.D.A."/>
            <person name="Brescovit A.D."/>
            <person name="Santos A.J."/>
        </authorList>
    </citation>
    <scope>NUCLEOTIDE SEQUENCE</scope>
    <source>
        <tissue evidence="1">Shoot tissue taken approximately 20 cm above the soil surface</tissue>
    </source>
</reference>
<accession>A0A0A9HRE0</accession>
<reference evidence="1" key="2">
    <citation type="journal article" date="2015" name="Data Brief">
        <title>Shoot transcriptome of the giant reed, Arundo donax.</title>
        <authorList>
            <person name="Barrero R.A."/>
            <person name="Guerrero F.D."/>
            <person name="Moolhuijzen P."/>
            <person name="Goolsby J.A."/>
            <person name="Tidwell J."/>
            <person name="Bellgard S.E."/>
            <person name="Bellgard M.I."/>
        </authorList>
    </citation>
    <scope>NUCLEOTIDE SEQUENCE</scope>
    <source>
        <tissue evidence="1">Shoot tissue taken approximately 20 cm above the soil surface</tissue>
    </source>
</reference>
<evidence type="ECO:0000313" key="1">
    <source>
        <dbReference type="EMBL" id="JAE35478.1"/>
    </source>
</evidence>
<sequence length="45" mass="4803">MVGSKRKKMYPANTICCSSGMLSAFQVTFSFCGGHEVVLVFLGLG</sequence>
<protein>
    <submittedName>
        <fullName evidence="1">Uncharacterized protein</fullName>
    </submittedName>
</protein>
<proteinExistence type="predicted"/>
<dbReference type="EMBL" id="GBRH01162418">
    <property type="protein sequence ID" value="JAE35478.1"/>
    <property type="molecule type" value="Transcribed_RNA"/>
</dbReference>
<dbReference type="AlphaFoldDB" id="A0A0A9HRE0"/>
<name>A0A0A9HRE0_ARUDO</name>